<dbReference type="OrthoDB" id="10620238at2759"/>
<accession>A7TZ53</accession>
<keyword evidence="2" id="KW-0378">Hydrolase</keyword>
<dbReference type="AlphaFoldDB" id="A7TZ53"/>
<evidence type="ECO:0000313" key="2">
    <source>
        <dbReference type="EMBL" id="ABU41049.1"/>
    </source>
</evidence>
<dbReference type="GO" id="GO:0004527">
    <property type="term" value="F:exonuclease activity"/>
    <property type="evidence" value="ECO:0007669"/>
    <property type="project" value="UniProtKB-KW"/>
</dbReference>
<keyword evidence="1" id="KW-0732">Signal</keyword>
<keyword evidence="2" id="KW-0540">Nuclease</keyword>
<sequence>MNIYTSVTFLLALVVTAESFHYKKKFKQGEDYGEVDGAVRDDRRDFRRSCTTVMDDVWEEKCKTLYNEKCDTKYEKRCASVKDIECSTVTQEECSIVFEDKCKTFNVPYCDVKMVDSCSTEEECNPSTQRECVKIPKKTCSQVPDEEIIVDQVPLSPVIIETEVIIPEVPTFEDGEEVEYTDEYVTPKPHTEHDIINDDSVADTRLQKRSAKAIAKVIKKKFGSKHSIIEKKKALKGYEIGSKHYKKSKDYDSDSLLSIPTLKLKTVCRESEEESCYDRTRQVCNNVQKCTKLPKKSCGFNATKKCAKLPTQKCSDIPKEVCKDVPRSVCRDVPREVCLPYPEKSCKKIIVKRPREECRPVEGY</sequence>
<feature type="chain" id="PRO_5002713273" evidence="1">
    <location>
        <begin position="20"/>
        <end position="364"/>
    </location>
</feature>
<keyword evidence="2" id="KW-0269">Exonuclease</keyword>
<evidence type="ECO:0000256" key="1">
    <source>
        <dbReference type="SAM" id="SignalP"/>
    </source>
</evidence>
<dbReference type="EMBL" id="EF490864">
    <property type="protein sequence ID" value="ABU41049.1"/>
    <property type="molecule type" value="mRNA"/>
</dbReference>
<feature type="signal peptide" evidence="1">
    <location>
        <begin position="1"/>
        <end position="19"/>
    </location>
</feature>
<proteinExistence type="evidence at transcript level"/>
<name>A7TZ53_LEPSM</name>
<reference evidence="2" key="1">
    <citation type="submission" date="2007-03" db="EMBL/GenBank/DDBJ databases">
        <title>Salmon louse (Lepeophtheirus salmonis) transcriptomes during post molting maturation and egg production, revealed using EST-sequencing and microarray analysis.</title>
        <authorList>
            <person name="Eichner C."/>
            <person name="Frost P."/>
            <person name="Dysvik B."/>
            <person name="Kristiansen B."/>
            <person name="Jonassen I."/>
            <person name="Nilsen F."/>
        </authorList>
    </citation>
    <scope>NUCLEOTIDE SEQUENCE</scope>
</reference>
<protein>
    <submittedName>
        <fullName evidence="2">Putative exonuclease I</fullName>
    </submittedName>
</protein>
<organism evidence="2">
    <name type="scientific">Lepeophtheirus salmonis</name>
    <name type="common">Salmon louse</name>
    <name type="synonym">Caligus salmonis</name>
    <dbReference type="NCBI Taxonomy" id="72036"/>
    <lineage>
        <taxon>Eukaryota</taxon>
        <taxon>Metazoa</taxon>
        <taxon>Ecdysozoa</taxon>
        <taxon>Arthropoda</taxon>
        <taxon>Crustacea</taxon>
        <taxon>Multicrustacea</taxon>
        <taxon>Hexanauplia</taxon>
        <taxon>Copepoda</taxon>
        <taxon>Siphonostomatoida</taxon>
        <taxon>Caligidae</taxon>
        <taxon>Lepeophtheirus</taxon>
    </lineage>
</organism>